<evidence type="ECO:0000313" key="3">
    <source>
        <dbReference type="Proteomes" id="UP001244011"/>
    </source>
</evidence>
<reference evidence="2" key="1">
    <citation type="submission" date="2023-06" db="EMBL/GenBank/DDBJ databases">
        <title>Genome-scale phylogeny and comparative genomics of the fungal order Sordariales.</title>
        <authorList>
            <consortium name="Lawrence Berkeley National Laboratory"/>
            <person name="Hensen N."/>
            <person name="Bonometti L."/>
            <person name="Westerberg I."/>
            <person name="Brannstrom I.O."/>
            <person name="Guillou S."/>
            <person name="Cros-Aarteil S."/>
            <person name="Calhoun S."/>
            <person name="Haridas S."/>
            <person name="Kuo A."/>
            <person name="Mondo S."/>
            <person name="Pangilinan J."/>
            <person name="Riley R."/>
            <person name="Labutti K."/>
            <person name="Andreopoulos B."/>
            <person name="Lipzen A."/>
            <person name="Chen C."/>
            <person name="Yanf M."/>
            <person name="Daum C."/>
            <person name="Ng V."/>
            <person name="Clum A."/>
            <person name="Steindorff A."/>
            <person name="Ohm R."/>
            <person name="Martin F."/>
            <person name="Silar P."/>
            <person name="Natvig D."/>
            <person name="Lalanne C."/>
            <person name="Gautier V."/>
            <person name="Ament-Velasquez S.L."/>
            <person name="Kruys A."/>
            <person name="Hutchinson M.I."/>
            <person name="Powell A.J."/>
            <person name="Barry K."/>
            <person name="Miller A.N."/>
            <person name="Grigoriev I.V."/>
            <person name="Debuchy R."/>
            <person name="Gladieux P."/>
            <person name="Thoren M.H."/>
            <person name="Johannesson H."/>
        </authorList>
    </citation>
    <scope>NUCLEOTIDE SEQUENCE</scope>
    <source>
        <strain evidence="2">8032-3</strain>
    </source>
</reference>
<evidence type="ECO:0000313" key="2">
    <source>
        <dbReference type="EMBL" id="KAK1766047.1"/>
    </source>
</evidence>
<protein>
    <submittedName>
        <fullName evidence="2">3-carboxymuconate cyclase</fullName>
    </submittedName>
</protein>
<comment type="caution">
    <text evidence="2">The sequence shown here is derived from an EMBL/GenBank/DDBJ whole genome shotgun (WGS) entry which is preliminary data.</text>
</comment>
<name>A0AAJ0FFZ7_9PEZI</name>
<dbReference type="SUPFAM" id="SSF50969">
    <property type="entry name" value="YVTN repeat-like/Quinoprotein amine dehydrogenase"/>
    <property type="match status" value="1"/>
</dbReference>
<proteinExistence type="predicted"/>
<dbReference type="GeneID" id="85315969"/>
<gene>
    <name evidence="2" type="ORF">QBC33DRAFT_620932</name>
</gene>
<dbReference type="InterPro" id="IPR011044">
    <property type="entry name" value="Quino_amine_DH_bsu"/>
</dbReference>
<dbReference type="InterPro" id="IPR015943">
    <property type="entry name" value="WD40/YVTN_repeat-like_dom_sf"/>
</dbReference>
<sequence>MYAHVFTTSLLFLALIVPEASACRTGVRPNPATGKAIYFITNDAVNAVVALPIGADGLLSAAGTFTATGGAGANSIDGATNQPAAPDALVSQSALTIAGSNLFAVNAGSNTVSMFAINPADPTRLSMVGQPVAVLGEFPNTVAASDKNRLVCVGSSGAKAGISCTSFSARGMAAMDGLRVIDLQQTTPPVGPTNTVSQVFFSNDENTLFSTVKGDPAQNNTGFLASFQVQAKANGLRFGAAAAAVSAQGTASSPDGTAVLFGSSTIPGSTDLFVTDASFGAAVLSVDLATGAATVKGKTALDGQKATCWAAVSLATNTAFVTDVGVNRVVEMSLADASVVATVDLSANGDPGLIDLKVAGNFLYALSPGDGTTQPAVAVLDVISKQQVQHAELQALGVGKNAQGMAVLL</sequence>
<dbReference type="Proteomes" id="UP001244011">
    <property type="component" value="Unassembled WGS sequence"/>
</dbReference>
<keyword evidence="1" id="KW-0732">Signal</keyword>
<dbReference type="EMBL" id="MU839013">
    <property type="protein sequence ID" value="KAK1766047.1"/>
    <property type="molecule type" value="Genomic_DNA"/>
</dbReference>
<dbReference type="AlphaFoldDB" id="A0AAJ0FFZ7"/>
<keyword evidence="3" id="KW-1185">Reference proteome</keyword>
<feature type="chain" id="PRO_5042593340" evidence="1">
    <location>
        <begin position="23"/>
        <end position="409"/>
    </location>
</feature>
<dbReference type="RefSeq" id="XP_060282260.1">
    <property type="nucleotide sequence ID" value="XM_060432782.1"/>
</dbReference>
<feature type="signal peptide" evidence="1">
    <location>
        <begin position="1"/>
        <end position="22"/>
    </location>
</feature>
<organism evidence="2 3">
    <name type="scientific">Phialemonium atrogriseum</name>
    <dbReference type="NCBI Taxonomy" id="1093897"/>
    <lineage>
        <taxon>Eukaryota</taxon>
        <taxon>Fungi</taxon>
        <taxon>Dikarya</taxon>
        <taxon>Ascomycota</taxon>
        <taxon>Pezizomycotina</taxon>
        <taxon>Sordariomycetes</taxon>
        <taxon>Sordariomycetidae</taxon>
        <taxon>Cephalothecales</taxon>
        <taxon>Cephalothecaceae</taxon>
        <taxon>Phialemonium</taxon>
    </lineage>
</organism>
<dbReference type="Gene3D" id="2.130.10.10">
    <property type="entry name" value="YVTN repeat-like/Quinoprotein amine dehydrogenase"/>
    <property type="match status" value="2"/>
</dbReference>
<accession>A0AAJ0FFZ7</accession>
<evidence type="ECO:0000256" key="1">
    <source>
        <dbReference type="SAM" id="SignalP"/>
    </source>
</evidence>